<evidence type="ECO:0000313" key="3">
    <source>
        <dbReference type="EMBL" id="PPU83818.1"/>
    </source>
</evidence>
<sequence length="126" mass="13771">MSFKPERYTSVSPYLIVDGAQRTLEFLVAVFDAEPLRQIPGEGGLLAHGEVRIDDTVVMFCDAVDGWPALPAHVHVYVRDVDATYQRALAAGATAVQAPMQKDDPDRRGGFRDPGGTTWWVGQQVG</sequence>
<name>A0A2P5Z6E7_9XANT</name>
<dbReference type="Gene3D" id="3.30.720.110">
    <property type="match status" value="1"/>
</dbReference>
<accession>A0A2P5Z6E7</accession>
<proteinExistence type="predicted"/>
<dbReference type="PANTHER" id="PTHR34109">
    <property type="entry name" value="BNAUNNG04460D PROTEIN-RELATED"/>
    <property type="match status" value="1"/>
</dbReference>
<reference evidence="3 4" key="1">
    <citation type="submission" date="2016-08" db="EMBL/GenBank/DDBJ databases">
        <authorList>
            <person name="Seilhamer J.J."/>
        </authorList>
    </citation>
    <scope>NUCLEOTIDE SEQUENCE [LARGE SCALE GENOMIC DNA]</scope>
    <source>
        <strain evidence="3 4">CFBP4641</strain>
    </source>
</reference>
<dbReference type="GeneID" id="93877242"/>
<feature type="domain" description="VOC" evidence="2">
    <location>
        <begin position="7"/>
        <end position="124"/>
    </location>
</feature>
<comment type="caution">
    <text evidence="3">The sequence shown here is derived from an EMBL/GenBank/DDBJ whole genome shotgun (WGS) entry which is preliminary data.</text>
</comment>
<dbReference type="SUPFAM" id="SSF54593">
    <property type="entry name" value="Glyoxalase/Bleomycin resistance protein/Dihydroxybiphenyl dioxygenase"/>
    <property type="match status" value="1"/>
</dbReference>
<dbReference type="Gene3D" id="3.30.720.120">
    <property type="match status" value="1"/>
</dbReference>
<dbReference type="InterPro" id="IPR029068">
    <property type="entry name" value="Glyas_Bleomycin-R_OHBP_Dase"/>
</dbReference>
<protein>
    <submittedName>
        <fullName evidence="3">VOC family protein</fullName>
    </submittedName>
</protein>
<evidence type="ECO:0000256" key="1">
    <source>
        <dbReference type="SAM" id="MobiDB-lite"/>
    </source>
</evidence>
<dbReference type="RefSeq" id="WP_010341551.1">
    <property type="nucleotide sequence ID" value="NZ_CP132343.1"/>
</dbReference>
<dbReference type="InterPro" id="IPR037523">
    <property type="entry name" value="VOC_core"/>
</dbReference>
<dbReference type="EMBL" id="MDEK01000004">
    <property type="protein sequence ID" value="PPU83818.1"/>
    <property type="molecule type" value="Genomic_DNA"/>
</dbReference>
<dbReference type="Pfam" id="PF00903">
    <property type="entry name" value="Glyoxalase"/>
    <property type="match status" value="1"/>
</dbReference>
<dbReference type="AlphaFoldDB" id="A0A2P5Z6E7"/>
<feature type="region of interest" description="Disordered" evidence="1">
    <location>
        <begin position="93"/>
        <end position="117"/>
    </location>
</feature>
<feature type="compositionally biased region" description="Basic and acidic residues" evidence="1">
    <location>
        <begin position="101"/>
        <end position="111"/>
    </location>
</feature>
<dbReference type="Proteomes" id="UP000247346">
    <property type="component" value="Unassembled WGS sequence"/>
</dbReference>
<dbReference type="InterPro" id="IPR004360">
    <property type="entry name" value="Glyas_Fos-R_dOase_dom"/>
</dbReference>
<evidence type="ECO:0000259" key="2">
    <source>
        <dbReference type="PROSITE" id="PS51819"/>
    </source>
</evidence>
<dbReference type="STRING" id="56458.SB85_11760"/>
<gene>
    <name evidence="3" type="ORF">XsacCFBP4641_05440</name>
</gene>
<dbReference type="PROSITE" id="PS51819">
    <property type="entry name" value="VOC"/>
    <property type="match status" value="1"/>
</dbReference>
<dbReference type="PANTHER" id="PTHR34109:SF1">
    <property type="entry name" value="VOC DOMAIN-CONTAINING PROTEIN"/>
    <property type="match status" value="1"/>
</dbReference>
<organism evidence="3 4">
    <name type="scientific">Xanthomonas sacchari</name>
    <dbReference type="NCBI Taxonomy" id="56458"/>
    <lineage>
        <taxon>Bacteria</taxon>
        <taxon>Pseudomonadati</taxon>
        <taxon>Pseudomonadota</taxon>
        <taxon>Gammaproteobacteria</taxon>
        <taxon>Lysobacterales</taxon>
        <taxon>Lysobacteraceae</taxon>
        <taxon>Xanthomonas</taxon>
    </lineage>
</organism>
<dbReference type="CDD" id="cd07246">
    <property type="entry name" value="VOC_like"/>
    <property type="match status" value="1"/>
</dbReference>
<evidence type="ECO:0000313" key="4">
    <source>
        <dbReference type="Proteomes" id="UP000247346"/>
    </source>
</evidence>
<dbReference type="OrthoDB" id="9795306at2"/>